<proteinExistence type="predicted"/>
<evidence type="ECO:0000313" key="2">
    <source>
        <dbReference type="Proteomes" id="UP000053676"/>
    </source>
</evidence>
<organism evidence="1 2">
    <name type="scientific">Necator americanus</name>
    <name type="common">Human hookworm</name>
    <dbReference type="NCBI Taxonomy" id="51031"/>
    <lineage>
        <taxon>Eukaryota</taxon>
        <taxon>Metazoa</taxon>
        <taxon>Ecdysozoa</taxon>
        <taxon>Nematoda</taxon>
        <taxon>Chromadorea</taxon>
        <taxon>Rhabditida</taxon>
        <taxon>Rhabditina</taxon>
        <taxon>Rhabditomorpha</taxon>
        <taxon>Strongyloidea</taxon>
        <taxon>Ancylostomatidae</taxon>
        <taxon>Bunostominae</taxon>
        <taxon>Necator</taxon>
    </lineage>
</organism>
<name>W2SYA1_NECAM</name>
<keyword evidence="2" id="KW-1185">Reference proteome</keyword>
<accession>W2SYA1</accession>
<reference evidence="2" key="1">
    <citation type="journal article" date="2014" name="Nat. Genet.">
        <title>Genome of the human hookworm Necator americanus.</title>
        <authorList>
            <person name="Tang Y.T."/>
            <person name="Gao X."/>
            <person name="Rosa B.A."/>
            <person name="Abubucker S."/>
            <person name="Hallsworth-Pepin K."/>
            <person name="Martin J."/>
            <person name="Tyagi R."/>
            <person name="Heizer E."/>
            <person name="Zhang X."/>
            <person name="Bhonagiri-Palsikar V."/>
            <person name="Minx P."/>
            <person name="Warren W.C."/>
            <person name="Wang Q."/>
            <person name="Zhan B."/>
            <person name="Hotez P.J."/>
            <person name="Sternberg P.W."/>
            <person name="Dougall A."/>
            <person name="Gaze S.T."/>
            <person name="Mulvenna J."/>
            <person name="Sotillo J."/>
            <person name="Ranganathan S."/>
            <person name="Rabelo E.M."/>
            <person name="Wilson R.K."/>
            <person name="Felgner P.L."/>
            <person name="Bethony J."/>
            <person name="Hawdon J.M."/>
            <person name="Gasser R.B."/>
            <person name="Loukas A."/>
            <person name="Mitreva M."/>
        </authorList>
    </citation>
    <scope>NUCLEOTIDE SEQUENCE [LARGE SCALE GENOMIC DNA]</scope>
</reference>
<evidence type="ECO:0000313" key="1">
    <source>
        <dbReference type="EMBL" id="ETN74615.1"/>
    </source>
</evidence>
<dbReference type="OrthoDB" id="6132182at2759"/>
<dbReference type="KEGG" id="nai:NECAME_12859"/>
<dbReference type="EMBL" id="KI660347">
    <property type="protein sequence ID" value="ETN74615.1"/>
    <property type="molecule type" value="Genomic_DNA"/>
</dbReference>
<sequence length="98" mass="10587">MEPFFPMVNFDGLSNQYTDNLYQFAPRPTCAFSNTGGCGSKYLFCDLSHGTPRCASKILIGGNCGGYTNSKTPMPTTQPPIITTTPVAPTQENVQIDT</sequence>
<protein>
    <submittedName>
        <fullName evidence="1">Uncharacterized protein</fullName>
    </submittedName>
</protein>
<gene>
    <name evidence="1" type="ORF">NECAME_12859</name>
</gene>
<dbReference type="AlphaFoldDB" id="W2SYA1"/>
<dbReference type="Proteomes" id="UP000053676">
    <property type="component" value="Unassembled WGS sequence"/>
</dbReference>
<dbReference type="STRING" id="51031.W2SYA1"/>